<organism evidence="3 4">
    <name type="scientific">Schizopora paradoxa</name>
    <dbReference type="NCBI Taxonomy" id="27342"/>
    <lineage>
        <taxon>Eukaryota</taxon>
        <taxon>Fungi</taxon>
        <taxon>Dikarya</taxon>
        <taxon>Basidiomycota</taxon>
        <taxon>Agaricomycotina</taxon>
        <taxon>Agaricomycetes</taxon>
        <taxon>Hymenochaetales</taxon>
        <taxon>Schizoporaceae</taxon>
        <taxon>Schizopora</taxon>
    </lineage>
</organism>
<sequence length="293" mass="32243">MSRSLSSQFSLGKFFCEILESTPLCRDADEICSPALGWWLPSNFSIARTAQAHSAFKIYVFLSLALALLRPSDVASVAAAPTGTLTSSINSRGNLSGSMPNSESATLVMERRQLSTAEPQQQETEQKIGTGIIVTATIVGILLLIFITSLAAYFRKRVKTETPQMAVERLRSQMGLQEQMRFNHRNYYGSNFSNSLATSRIATRTNTGTRSRDPDGIPIIPPPAYMPNASPPKYEDDGLEREDQIPIRDPPREADRAVTFDAPPEMLQTNSNTVSRRDSEIVRGSAVSVRSSH</sequence>
<evidence type="ECO:0000313" key="4">
    <source>
        <dbReference type="Proteomes" id="UP000053477"/>
    </source>
</evidence>
<keyword evidence="2" id="KW-0472">Membrane</keyword>
<keyword evidence="2" id="KW-1133">Transmembrane helix</keyword>
<name>A0A0H2R5A8_9AGAM</name>
<proteinExistence type="predicted"/>
<reference evidence="3 4" key="1">
    <citation type="submission" date="2015-04" db="EMBL/GenBank/DDBJ databases">
        <title>Complete genome sequence of Schizopora paradoxa KUC8140, a cosmopolitan wood degrader in East Asia.</title>
        <authorList>
            <consortium name="DOE Joint Genome Institute"/>
            <person name="Min B."/>
            <person name="Park H."/>
            <person name="Jang Y."/>
            <person name="Kim J.-J."/>
            <person name="Kim K.H."/>
            <person name="Pangilinan J."/>
            <person name="Lipzen A."/>
            <person name="Riley R."/>
            <person name="Grigoriev I.V."/>
            <person name="Spatafora J.W."/>
            <person name="Choi I.-G."/>
        </authorList>
    </citation>
    <scope>NUCLEOTIDE SEQUENCE [LARGE SCALE GENOMIC DNA]</scope>
    <source>
        <strain evidence="3 4">KUC8140</strain>
    </source>
</reference>
<evidence type="ECO:0000256" key="2">
    <source>
        <dbReference type="SAM" id="Phobius"/>
    </source>
</evidence>
<keyword evidence="4" id="KW-1185">Reference proteome</keyword>
<keyword evidence="2" id="KW-0812">Transmembrane</keyword>
<feature type="compositionally biased region" description="Basic and acidic residues" evidence="1">
    <location>
        <begin position="233"/>
        <end position="258"/>
    </location>
</feature>
<gene>
    <name evidence="3" type="ORF">SCHPADRAFT_910290</name>
</gene>
<feature type="non-terminal residue" evidence="3">
    <location>
        <position position="293"/>
    </location>
</feature>
<evidence type="ECO:0000313" key="3">
    <source>
        <dbReference type="EMBL" id="KLO06527.1"/>
    </source>
</evidence>
<evidence type="ECO:0000256" key="1">
    <source>
        <dbReference type="SAM" id="MobiDB-lite"/>
    </source>
</evidence>
<feature type="transmembrane region" description="Helical" evidence="2">
    <location>
        <begin position="128"/>
        <end position="154"/>
    </location>
</feature>
<dbReference type="AlphaFoldDB" id="A0A0H2R5A8"/>
<dbReference type="EMBL" id="KQ086199">
    <property type="protein sequence ID" value="KLO06527.1"/>
    <property type="molecule type" value="Genomic_DNA"/>
</dbReference>
<accession>A0A0H2R5A8</accession>
<protein>
    <submittedName>
        <fullName evidence="3">Uncharacterized protein</fullName>
    </submittedName>
</protein>
<feature type="region of interest" description="Disordered" evidence="1">
    <location>
        <begin position="204"/>
        <end position="293"/>
    </location>
</feature>
<dbReference type="InParanoid" id="A0A0H2R5A8"/>
<dbReference type="Proteomes" id="UP000053477">
    <property type="component" value="Unassembled WGS sequence"/>
</dbReference>